<dbReference type="AlphaFoldDB" id="A0A1V1NQX1"/>
<sequence length="115" mass="13275">MVSSIIFVSLEFLVLTHFFNSDALNCDFWEKNIPVANQVFGYEIVETRHDLFYVFVSGIWIIFGKFFSENYLDERRLLSGERFVFGCCTTGNHLGIEATAVRQKSSICRMITLLT</sequence>
<gene>
    <name evidence="1" type="ORF">OMM_15161</name>
</gene>
<organism evidence="1 2">
    <name type="scientific">Candidatus Magnetoglobus multicellularis str. Araruama</name>
    <dbReference type="NCBI Taxonomy" id="890399"/>
    <lineage>
        <taxon>Bacteria</taxon>
        <taxon>Pseudomonadati</taxon>
        <taxon>Thermodesulfobacteriota</taxon>
        <taxon>Desulfobacteria</taxon>
        <taxon>Desulfobacterales</taxon>
        <taxon>Desulfobacteraceae</taxon>
        <taxon>Candidatus Magnetoglobus</taxon>
    </lineage>
</organism>
<reference evidence="2" key="1">
    <citation type="submission" date="2012-11" db="EMBL/GenBank/DDBJ databases">
        <authorList>
            <person name="Lucero-Rivera Y.E."/>
            <person name="Tovar-Ramirez D."/>
        </authorList>
    </citation>
    <scope>NUCLEOTIDE SEQUENCE [LARGE SCALE GENOMIC DNA]</scope>
    <source>
        <strain evidence="2">Araruama</strain>
    </source>
</reference>
<dbReference type="Proteomes" id="UP000189670">
    <property type="component" value="Unassembled WGS sequence"/>
</dbReference>
<proteinExistence type="predicted"/>
<accession>A0A1V1NQX1</accession>
<evidence type="ECO:0000313" key="1">
    <source>
        <dbReference type="EMBL" id="ETR64896.1"/>
    </source>
</evidence>
<evidence type="ECO:0000313" key="2">
    <source>
        <dbReference type="Proteomes" id="UP000189670"/>
    </source>
</evidence>
<comment type="caution">
    <text evidence="1">The sequence shown here is derived from an EMBL/GenBank/DDBJ whole genome shotgun (WGS) entry which is preliminary data.</text>
</comment>
<protein>
    <submittedName>
        <fullName evidence="1">Uncharacterized protein</fullName>
    </submittedName>
</protein>
<dbReference type="EMBL" id="ATBP01003482">
    <property type="protein sequence ID" value="ETR64896.1"/>
    <property type="molecule type" value="Genomic_DNA"/>
</dbReference>
<name>A0A1V1NQX1_9BACT</name>